<accession>A0ACB9YS96</accession>
<reference evidence="1 2" key="1">
    <citation type="journal article" date="2022" name="New Phytol.">
        <title>Ecological generalism drives hyperdiversity of secondary metabolite gene clusters in xylarialean endophytes.</title>
        <authorList>
            <person name="Franco M.E.E."/>
            <person name="Wisecaver J.H."/>
            <person name="Arnold A.E."/>
            <person name="Ju Y.M."/>
            <person name="Slot J.C."/>
            <person name="Ahrendt S."/>
            <person name="Moore L.P."/>
            <person name="Eastman K.E."/>
            <person name="Scott K."/>
            <person name="Konkel Z."/>
            <person name="Mondo S.J."/>
            <person name="Kuo A."/>
            <person name="Hayes R.D."/>
            <person name="Haridas S."/>
            <person name="Andreopoulos B."/>
            <person name="Riley R."/>
            <person name="LaButti K."/>
            <person name="Pangilinan J."/>
            <person name="Lipzen A."/>
            <person name="Amirebrahimi M."/>
            <person name="Yan J."/>
            <person name="Adam C."/>
            <person name="Keymanesh K."/>
            <person name="Ng V."/>
            <person name="Louie K."/>
            <person name="Northen T."/>
            <person name="Drula E."/>
            <person name="Henrissat B."/>
            <person name="Hsieh H.M."/>
            <person name="Youens-Clark K."/>
            <person name="Lutzoni F."/>
            <person name="Miadlikowska J."/>
            <person name="Eastwood D.C."/>
            <person name="Hamelin R.C."/>
            <person name="Grigoriev I.V."/>
            <person name="U'Ren J.M."/>
        </authorList>
    </citation>
    <scope>NUCLEOTIDE SEQUENCE [LARGE SCALE GENOMIC DNA]</scope>
    <source>
        <strain evidence="1 2">CBS 119005</strain>
    </source>
</reference>
<evidence type="ECO:0000313" key="2">
    <source>
        <dbReference type="Proteomes" id="UP001497700"/>
    </source>
</evidence>
<protein>
    <submittedName>
        <fullName evidence="1">Uncharacterized protein</fullName>
    </submittedName>
</protein>
<sequence>MKGIAAFLLLGLAAAMPVNELPSDDAHTSRPRPTGRPTGSYSRPPLPSFTLPPLPTGSGFPGFPHPSGPPGGPSGHPGGPSSHPGGPGGPSGHPHPTGRPTGSHPGRPTGRPTGLPTSGLPPVPTPTGSA</sequence>
<proteinExistence type="predicted"/>
<name>A0ACB9YS96_9PEZI</name>
<evidence type="ECO:0000313" key="1">
    <source>
        <dbReference type="EMBL" id="KAI4861635.1"/>
    </source>
</evidence>
<organism evidence="1 2">
    <name type="scientific">Hypoxylon rubiginosum</name>
    <dbReference type="NCBI Taxonomy" id="110542"/>
    <lineage>
        <taxon>Eukaryota</taxon>
        <taxon>Fungi</taxon>
        <taxon>Dikarya</taxon>
        <taxon>Ascomycota</taxon>
        <taxon>Pezizomycotina</taxon>
        <taxon>Sordariomycetes</taxon>
        <taxon>Xylariomycetidae</taxon>
        <taxon>Xylariales</taxon>
        <taxon>Hypoxylaceae</taxon>
        <taxon>Hypoxylon</taxon>
    </lineage>
</organism>
<gene>
    <name evidence="1" type="ORF">F4820DRAFT_55174</name>
</gene>
<keyword evidence="2" id="KW-1185">Reference proteome</keyword>
<dbReference type="Proteomes" id="UP001497700">
    <property type="component" value="Unassembled WGS sequence"/>
</dbReference>
<comment type="caution">
    <text evidence="1">The sequence shown here is derived from an EMBL/GenBank/DDBJ whole genome shotgun (WGS) entry which is preliminary data.</text>
</comment>
<dbReference type="EMBL" id="MU393546">
    <property type="protein sequence ID" value="KAI4861635.1"/>
    <property type="molecule type" value="Genomic_DNA"/>
</dbReference>